<keyword evidence="2" id="KW-1185">Reference proteome</keyword>
<reference evidence="1" key="1">
    <citation type="submission" date="2023-03" db="EMBL/GenBank/DDBJ databases">
        <title>Chromosome-level genomes of two armyworms, Mythimna separata and Mythimna loreyi, provide insights into the biosynthesis and reception of sex pheromones.</title>
        <authorList>
            <person name="Zhao H."/>
        </authorList>
    </citation>
    <scope>NUCLEOTIDE SEQUENCE</scope>
    <source>
        <strain evidence="1">BeijingLab</strain>
    </source>
</reference>
<organism evidence="1 2">
    <name type="scientific">Mythimna loreyi</name>
    <dbReference type="NCBI Taxonomy" id="667449"/>
    <lineage>
        <taxon>Eukaryota</taxon>
        <taxon>Metazoa</taxon>
        <taxon>Ecdysozoa</taxon>
        <taxon>Arthropoda</taxon>
        <taxon>Hexapoda</taxon>
        <taxon>Insecta</taxon>
        <taxon>Pterygota</taxon>
        <taxon>Neoptera</taxon>
        <taxon>Endopterygota</taxon>
        <taxon>Lepidoptera</taxon>
        <taxon>Glossata</taxon>
        <taxon>Ditrysia</taxon>
        <taxon>Noctuoidea</taxon>
        <taxon>Noctuidae</taxon>
        <taxon>Noctuinae</taxon>
        <taxon>Hadenini</taxon>
        <taxon>Mythimna</taxon>
    </lineage>
</organism>
<accession>A0ACC2Q6W8</accession>
<name>A0ACC2Q6W8_9NEOP</name>
<evidence type="ECO:0000313" key="1">
    <source>
        <dbReference type="EMBL" id="KAJ8707260.1"/>
    </source>
</evidence>
<dbReference type="Proteomes" id="UP001231649">
    <property type="component" value="Chromosome 29"/>
</dbReference>
<sequence>MGGKKKKKRPERFRCDEVHGEEFHAQIEEVFGYNWWDVFCFPYILGARLWDCCVSLCAGTNQCMVYWMMIQWLVCKITKLTTPDPIIFPYYFYMFCQVILLTLFFYMIWQMFSRSIIIPYFYAYYEAWVEDDVAPVTKNISRLSFRRYCFRKGEIFDTPYENSSKDLKNNPLAFVSLIVEMFVYDVLR</sequence>
<evidence type="ECO:0000313" key="2">
    <source>
        <dbReference type="Proteomes" id="UP001231649"/>
    </source>
</evidence>
<protein>
    <submittedName>
        <fullName evidence="1">Uncharacterized protein</fullName>
    </submittedName>
</protein>
<dbReference type="EMBL" id="CM056805">
    <property type="protein sequence ID" value="KAJ8707260.1"/>
    <property type="molecule type" value="Genomic_DNA"/>
</dbReference>
<comment type="caution">
    <text evidence="1">The sequence shown here is derived from an EMBL/GenBank/DDBJ whole genome shotgun (WGS) entry which is preliminary data.</text>
</comment>
<proteinExistence type="predicted"/>
<gene>
    <name evidence="1" type="ORF">PYW08_011394</name>
</gene>